<organism evidence="2 3">
    <name type="scientific">Flavimobilis marinus</name>
    <dbReference type="NCBI Taxonomy" id="285351"/>
    <lineage>
        <taxon>Bacteria</taxon>
        <taxon>Bacillati</taxon>
        <taxon>Actinomycetota</taxon>
        <taxon>Actinomycetes</taxon>
        <taxon>Micrococcales</taxon>
        <taxon>Jonesiaceae</taxon>
        <taxon>Flavimobilis</taxon>
    </lineage>
</organism>
<reference evidence="3" key="1">
    <citation type="submission" date="2016-10" db="EMBL/GenBank/DDBJ databases">
        <authorList>
            <person name="Varghese N."/>
            <person name="Submissions S."/>
        </authorList>
    </citation>
    <scope>NUCLEOTIDE SEQUENCE [LARGE SCALE GENOMIC DNA]</scope>
    <source>
        <strain evidence="3">DSM 19083</strain>
    </source>
</reference>
<dbReference type="Proteomes" id="UP000198520">
    <property type="component" value="Unassembled WGS sequence"/>
</dbReference>
<accession>A0A1I2FU66</accession>
<keyword evidence="3" id="KW-1185">Reference proteome</keyword>
<evidence type="ECO:0000313" key="3">
    <source>
        <dbReference type="Proteomes" id="UP000198520"/>
    </source>
</evidence>
<dbReference type="AlphaFoldDB" id="A0A1I2FU66"/>
<name>A0A1I2FU66_9MICO</name>
<protein>
    <submittedName>
        <fullName evidence="2">Uncharacterized protein</fullName>
    </submittedName>
</protein>
<proteinExistence type="predicted"/>
<evidence type="ECO:0000256" key="1">
    <source>
        <dbReference type="SAM" id="MobiDB-lite"/>
    </source>
</evidence>
<evidence type="ECO:0000313" key="2">
    <source>
        <dbReference type="EMBL" id="SFF08368.1"/>
    </source>
</evidence>
<gene>
    <name evidence="2" type="ORF">SAMN04488035_1500</name>
</gene>
<sequence length="52" mass="5700">MANATAKPCRRCFALVPLALTSAHEHWHRELESAGTPEGERAEVGREDAGNR</sequence>
<feature type="region of interest" description="Disordered" evidence="1">
    <location>
        <begin position="29"/>
        <end position="52"/>
    </location>
</feature>
<dbReference type="RefSeq" id="WP_177191304.1">
    <property type="nucleotide sequence ID" value="NZ_BNAN01000002.1"/>
</dbReference>
<dbReference type="EMBL" id="FONZ01000002">
    <property type="protein sequence ID" value="SFF08368.1"/>
    <property type="molecule type" value="Genomic_DNA"/>
</dbReference>